<evidence type="ECO:0000256" key="1">
    <source>
        <dbReference type="SAM" id="Phobius"/>
    </source>
</evidence>
<dbReference type="AlphaFoldDB" id="A0A0A9ELW4"/>
<accession>A0A0A9ELW4</accession>
<reference evidence="2" key="1">
    <citation type="submission" date="2014-09" db="EMBL/GenBank/DDBJ databases">
        <authorList>
            <person name="Magalhaes I.L.F."/>
            <person name="Oliveira U."/>
            <person name="Santos F.R."/>
            <person name="Vidigal T.H.D.A."/>
            <person name="Brescovit A.D."/>
            <person name="Santos A.J."/>
        </authorList>
    </citation>
    <scope>NUCLEOTIDE SEQUENCE</scope>
    <source>
        <tissue evidence="2">Shoot tissue taken approximately 20 cm above the soil surface</tissue>
    </source>
</reference>
<feature type="transmembrane region" description="Helical" evidence="1">
    <location>
        <begin position="12"/>
        <end position="31"/>
    </location>
</feature>
<sequence length="32" mass="3843">MDFLNSDICSFRNLWIGLIENLILSHFIYILQ</sequence>
<evidence type="ECO:0000313" key="2">
    <source>
        <dbReference type="EMBL" id="JAE01077.1"/>
    </source>
</evidence>
<reference evidence="2" key="2">
    <citation type="journal article" date="2015" name="Data Brief">
        <title>Shoot transcriptome of the giant reed, Arundo donax.</title>
        <authorList>
            <person name="Barrero R.A."/>
            <person name="Guerrero F.D."/>
            <person name="Moolhuijzen P."/>
            <person name="Goolsby J.A."/>
            <person name="Tidwell J."/>
            <person name="Bellgard S.E."/>
            <person name="Bellgard M.I."/>
        </authorList>
    </citation>
    <scope>NUCLEOTIDE SEQUENCE</scope>
    <source>
        <tissue evidence="2">Shoot tissue taken approximately 20 cm above the soil surface</tissue>
    </source>
</reference>
<proteinExistence type="predicted"/>
<keyword evidence="1" id="KW-1133">Transmembrane helix</keyword>
<name>A0A0A9ELW4_ARUDO</name>
<protein>
    <submittedName>
        <fullName evidence="2">Uncharacterized protein</fullName>
    </submittedName>
</protein>
<keyword evidence="1" id="KW-0472">Membrane</keyword>
<organism evidence="2">
    <name type="scientific">Arundo donax</name>
    <name type="common">Giant reed</name>
    <name type="synonym">Donax arundinaceus</name>
    <dbReference type="NCBI Taxonomy" id="35708"/>
    <lineage>
        <taxon>Eukaryota</taxon>
        <taxon>Viridiplantae</taxon>
        <taxon>Streptophyta</taxon>
        <taxon>Embryophyta</taxon>
        <taxon>Tracheophyta</taxon>
        <taxon>Spermatophyta</taxon>
        <taxon>Magnoliopsida</taxon>
        <taxon>Liliopsida</taxon>
        <taxon>Poales</taxon>
        <taxon>Poaceae</taxon>
        <taxon>PACMAD clade</taxon>
        <taxon>Arundinoideae</taxon>
        <taxon>Arundineae</taxon>
        <taxon>Arundo</taxon>
    </lineage>
</organism>
<dbReference type="EMBL" id="GBRH01196819">
    <property type="protein sequence ID" value="JAE01077.1"/>
    <property type="molecule type" value="Transcribed_RNA"/>
</dbReference>
<keyword evidence="1" id="KW-0812">Transmembrane</keyword>